<dbReference type="EMBL" id="CAJNOC010003345">
    <property type="protein sequence ID" value="CAF0978585.1"/>
    <property type="molecule type" value="Genomic_DNA"/>
</dbReference>
<dbReference type="AlphaFoldDB" id="A0A814F5P0"/>
<gene>
    <name evidence="2" type="ORF">OXX778_LOCUS15299</name>
</gene>
<proteinExistence type="predicted"/>
<reference evidence="2" key="1">
    <citation type="submission" date="2021-02" db="EMBL/GenBank/DDBJ databases">
        <authorList>
            <person name="Nowell W R."/>
        </authorList>
    </citation>
    <scope>NUCLEOTIDE SEQUENCE</scope>
    <source>
        <strain evidence="2">Ploen Becks lab</strain>
    </source>
</reference>
<keyword evidence="1" id="KW-0732">Signal</keyword>
<accession>A0A814F5P0</accession>
<evidence type="ECO:0000313" key="2">
    <source>
        <dbReference type="EMBL" id="CAF0978585.1"/>
    </source>
</evidence>
<sequence>MKLVIFLVLSIALMANGLPSPNPEVQKTTLCVYFDNTKQILCQHSEIQIQCDAFVVGQNQSIRFLGISQQSIDNTNPELVKYFVYPRKENSSTYFGYSASVEGKSVEYVLYYGEQSDQPGLRILNLSCWKKLLDVLKGTEQTQLVKLTDSQEKVSLIGEILIDINFKRSAISKRYYNPCYYGGFYGYYVGWYCGK</sequence>
<feature type="chain" id="PRO_5032495887" evidence="1">
    <location>
        <begin position="18"/>
        <end position="195"/>
    </location>
</feature>
<feature type="signal peptide" evidence="1">
    <location>
        <begin position="1"/>
        <end position="17"/>
    </location>
</feature>
<organism evidence="2 3">
    <name type="scientific">Brachionus calyciflorus</name>
    <dbReference type="NCBI Taxonomy" id="104777"/>
    <lineage>
        <taxon>Eukaryota</taxon>
        <taxon>Metazoa</taxon>
        <taxon>Spiralia</taxon>
        <taxon>Gnathifera</taxon>
        <taxon>Rotifera</taxon>
        <taxon>Eurotatoria</taxon>
        <taxon>Monogononta</taxon>
        <taxon>Pseudotrocha</taxon>
        <taxon>Ploima</taxon>
        <taxon>Brachionidae</taxon>
        <taxon>Brachionus</taxon>
    </lineage>
</organism>
<name>A0A814F5P0_9BILA</name>
<evidence type="ECO:0000256" key="1">
    <source>
        <dbReference type="SAM" id="SignalP"/>
    </source>
</evidence>
<evidence type="ECO:0000313" key="3">
    <source>
        <dbReference type="Proteomes" id="UP000663879"/>
    </source>
</evidence>
<comment type="caution">
    <text evidence="2">The sequence shown here is derived from an EMBL/GenBank/DDBJ whole genome shotgun (WGS) entry which is preliminary data.</text>
</comment>
<protein>
    <submittedName>
        <fullName evidence="2">Uncharacterized protein</fullName>
    </submittedName>
</protein>
<dbReference type="Proteomes" id="UP000663879">
    <property type="component" value="Unassembled WGS sequence"/>
</dbReference>
<keyword evidence="3" id="KW-1185">Reference proteome</keyword>